<name>A0ABS7ZP82_9GAMM</name>
<reference evidence="7 8" key="1">
    <citation type="submission" date="2020-12" db="EMBL/GenBank/DDBJ databases">
        <title>Novel Thalassolituus-related marine hydrocarbonoclastic bacteria mediated algae-derived hydrocarbons mineralization in twilight zone of the northern South China Sea.</title>
        <authorList>
            <person name="Dong C."/>
        </authorList>
    </citation>
    <scope>NUCLEOTIDE SEQUENCE [LARGE SCALE GENOMIC DNA]</scope>
    <source>
        <strain evidence="7 8">IMCC1826</strain>
    </source>
</reference>
<evidence type="ECO:0000256" key="6">
    <source>
        <dbReference type="SAM" id="SignalP"/>
    </source>
</evidence>
<evidence type="ECO:0000256" key="2">
    <source>
        <dbReference type="ARBA" id="ARBA00022448"/>
    </source>
</evidence>
<sequence length="362" mass="39523">MKLRKTFSAAIMAAACSSAVQAENIVNLFNWSDYIDPQAIERFEKESDIKVNYSVFDSNEMLEAKLMPGRSGFDVVVPSNSFLERQIKAGVYAEIDKSRLKNYANLDADLLAKVAINDPDNRFGVPYAWGTIGLGYNVAEIKKRLGELPADTLDLVFNPELSAKLQDCGIAILDSPAEITGIALNYLGLDPNSESKSGLQQAAALLKANAAQYRYFHSSRYIADLASGEICLALGYNGDVLQAAGRAEEAGNGIAIDYAIPKEGTLLWFDLMAIPADAGHIDAAYQLIDFILTPQAAADISNYVYFAVPNTKVDALLSDDVKTNPGIYPGAEVKEKLFTQASHSLKFDRLLTREWTNIKTGR</sequence>
<accession>A0ABS7ZP82</accession>
<dbReference type="InterPro" id="IPR006059">
    <property type="entry name" value="SBP"/>
</dbReference>
<evidence type="ECO:0000313" key="7">
    <source>
        <dbReference type="EMBL" id="MCA6063514.1"/>
    </source>
</evidence>
<comment type="similarity">
    <text evidence="5">Belongs to the bacterial solute-binding protein PotD/PotF family.</text>
</comment>
<dbReference type="Gene3D" id="3.40.190.10">
    <property type="entry name" value="Periplasmic binding protein-like II"/>
    <property type="match status" value="2"/>
</dbReference>
<dbReference type="PANTHER" id="PTHR30222">
    <property type="entry name" value="SPERMIDINE/PUTRESCINE-BINDING PERIPLASMIC PROTEIN"/>
    <property type="match status" value="1"/>
</dbReference>
<dbReference type="RefSeq" id="WP_225673585.1">
    <property type="nucleotide sequence ID" value="NZ_JAEDAH010000041.1"/>
</dbReference>
<evidence type="ECO:0000256" key="1">
    <source>
        <dbReference type="ARBA" id="ARBA00004418"/>
    </source>
</evidence>
<dbReference type="PROSITE" id="PS51257">
    <property type="entry name" value="PROKAR_LIPOPROTEIN"/>
    <property type="match status" value="1"/>
</dbReference>
<keyword evidence="2 5" id="KW-0813">Transport</keyword>
<dbReference type="PANTHER" id="PTHR30222:SF12">
    <property type="entry name" value="NORSPERMIDINE SENSOR"/>
    <property type="match status" value="1"/>
</dbReference>
<gene>
    <name evidence="7" type="ORF">I9W95_07825</name>
</gene>
<evidence type="ECO:0000256" key="5">
    <source>
        <dbReference type="PIRNR" id="PIRNR019574"/>
    </source>
</evidence>
<dbReference type="SUPFAM" id="SSF53850">
    <property type="entry name" value="Periplasmic binding protein-like II"/>
    <property type="match status" value="1"/>
</dbReference>
<dbReference type="Pfam" id="PF13416">
    <property type="entry name" value="SBP_bac_8"/>
    <property type="match status" value="1"/>
</dbReference>
<evidence type="ECO:0000256" key="4">
    <source>
        <dbReference type="ARBA" id="ARBA00022764"/>
    </source>
</evidence>
<comment type="caution">
    <text evidence="7">The sequence shown here is derived from an EMBL/GenBank/DDBJ whole genome shotgun (WGS) entry which is preliminary data.</text>
</comment>
<organism evidence="7 8">
    <name type="scientific">Thalassolituus marinus</name>
    <dbReference type="NCBI Taxonomy" id="671053"/>
    <lineage>
        <taxon>Bacteria</taxon>
        <taxon>Pseudomonadati</taxon>
        <taxon>Pseudomonadota</taxon>
        <taxon>Gammaproteobacteria</taxon>
        <taxon>Oceanospirillales</taxon>
        <taxon>Oceanospirillaceae</taxon>
        <taxon>Thalassolituus</taxon>
    </lineage>
</organism>
<keyword evidence="8" id="KW-1185">Reference proteome</keyword>
<dbReference type="InterPro" id="IPR001188">
    <property type="entry name" value="Sperm_putr-bd"/>
</dbReference>
<keyword evidence="4 5" id="KW-0574">Periplasm</keyword>
<keyword evidence="3 6" id="KW-0732">Signal</keyword>
<dbReference type="Proteomes" id="UP000714380">
    <property type="component" value="Unassembled WGS sequence"/>
</dbReference>
<dbReference type="PIRSF" id="PIRSF019574">
    <property type="entry name" value="Periplasmic_polyamine_BP"/>
    <property type="match status" value="1"/>
</dbReference>
<dbReference type="CDD" id="cd13659">
    <property type="entry name" value="PBP2_PotF"/>
    <property type="match status" value="1"/>
</dbReference>
<feature type="signal peptide" evidence="6">
    <location>
        <begin position="1"/>
        <end position="22"/>
    </location>
</feature>
<feature type="chain" id="PRO_5046938314" description="Putrescine-binding periplasmic protein" evidence="6">
    <location>
        <begin position="23"/>
        <end position="362"/>
    </location>
</feature>
<proteinExistence type="inferred from homology"/>
<dbReference type="PRINTS" id="PR00909">
    <property type="entry name" value="SPERMDNBNDNG"/>
</dbReference>
<protein>
    <recommendedName>
        <fullName evidence="5">Putrescine-binding periplasmic protein</fullName>
    </recommendedName>
</protein>
<dbReference type="EMBL" id="JAEDAH010000041">
    <property type="protein sequence ID" value="MCA6063514.1"/>
    <property type="molecule type" value="Genomic_DNA"/>
</dbReference>
<comment type="function">
    <text evidence="5">Required for the activity of the bacterial periplasmic transport system of putrescine.</text>
</comment>
<evidence type="ECO:0000256" key="3">
    <source>
        <dbReference type="ARBA" id="ARBA00022729"/>
    </source>
</evidence>
<evidence type="ECO:0000313" key="8">
    <source>
        <dbReference type="Proteomes" id="UP000714380"/>
    </source>
</evidence>
<comment type="subcellular location">
    <subcellularLocation>
        <location evidence="1 5">Periplasm</location>
    </subcellularLocation>
</comment>